<keyword evidence="2" id="KW-1185">Reference proteome</keyword>
<gene>
    <name evidence="1" type="ORF">EK21DRAFT_109971</name>
</gene>
<dbReference type="EMBL" id="ML978172">
    <property type="protein sequence ID" value="KAF2032585.1"/>
    <property type="molecule type" value="Genomic_DNA"/>
</dbReference>
<sequence length="174" mass="19065">MTPSPTEIIRNKALLEQLQLEDMLRENIIIQAQHFYGPQFLAGGAFGVIITCDIETKAMPVYTAWIVVYPVPGDFTNWETIACGSGAPKDAVEALQSLLAVVEVCREHSNQDVYWLNGGRYEVQVWAAISDMTAESPIADTANLEIEGGSHDCETVLEKLLKVLAQAERSGAIL</sequence>
<protein>
    <submittedName>
        <fullName evidence="1">Uncharacterized protein</fullName>
    </submittedName>
</protein>
<evidence type="ECO:0000313" key="2">
    <source>
        <dbReference type="Proteomes" id="UP000799777"/>
    </source>
</evidence>
<dbReference type="AlphaFoldDB" id="A0A9P4HFE8"/>
<evidence type="ECO:0000313" key="1">
    <source>
        <dbReference type="EMBL" id="KAF2032585.1"/>
    </source>
</evidence>
<comment type="caution">
    <text evidence="1">The sequence shown here is derived from an EMBL/GenBank/DDBJ whole genome shotgun (WGS) entry which is preliminary data.</text>
</comment>
<dbReference type="Proteomes" id="UP000799777">
    <property type="component" value="Unassembled WGS sequence"/>
</dbReference>
<name>A0A9P4HFE8_9PLEO</name>
<proteinExistence type="predicted"/>
<reference evidence="1" key="1">
    <citation type="journal article" date="2020" name="Stud. Mycol.">
        <title>101 Dothideomycetes genomes: a test case for predicting lifestyles and emergence of pathogens.</title>
        <authorList>
            <person name="Haridas S."/>
            <person name="Albert R."/>
            <person name="Binder M."/>
            <person name="Bloem J."/>
            <person name="Labutti K."/>
            <person name="Salamov A."/>
            <person name="Andreopoulos B."/>
            <person name="Baker S."/>
            <person name="Barry K."/>
            <person name="Bills G."/>
            <person name="Bluhm B."/>
            <person name="Cannon C."/>
            <person name="Castanera R."/>
            <person name="Culley D."/>
            <person name="Daum C."/>
            <person name="Ezra D."/>
            <person name="Gonzalez J."/>
            <person name="Henrissat B."/>
            <person name="Kuo A."/>
            <person name="Liang C."/>
            <person name="Lipzen A."/>
            <person name="Lutzoni F."/>
            <person name="Magnuson J."/>
            <person name="Mondo S."/>
            <person name="Nolan M."/>
            <person name="Ohm R."/>
            <person name="Pangilinan J."/>
            <person name="Park H.-J."/>
            <person name="Ramirez L."/>
            <person name="Alfaro M."/>
            <person name="Sun H."/>
            <person name="Tritt A."/>
            <person name="Yoshinaga Y."/>
            <person name="Zwiers L.-H."/>
            <person name="Turgeon B."/>
            <person name="Goodwin S."/>
            <person name="Spatafora J."/>
            <person name="Crous P."/>
            <person name="Grigoriev I."/>
        </authorList>
    </citation>
    <scope>NUCLEOTIDE SEQUENCE</scope>
    <source>
        <strain evidence="1">CBS 110217</strain>
    </source>
</reference>
<organism evidence="1 2">
    <name type="scientific">Setomelanomma holmii</name>
    <dbReference type="NCBI Taxonomy" id="210430"/>
    <lineage>
        <taxon>Eukaryota</taxon>
        <taxon>Fungi</taxon>
        <taxon>Dikarya</taxon>
        <taxon>Ascomycota</taxon>
        <taxon>Pezizomycotina</taxon>
        <taxon>Dothideomycetes</taxon>
        <taxon>Pleosporomycetidae</taxon>
        <taxon>Pleosporales</taxon>
        <taxon>Pleosporineae</taxon>
        <taxon>Phaeosphaeriaceae</taxon>
        <taxon>Setomelanomma</taxon>
    </lineage>
</organism>
<accession>A0A9P4HFE8</accession>